<name>A0A8J2X238_9STRA</name>
<protein>
    <submittedName>
        <fullName evidence="4">Uncharacterized protein</fullName>
    </submittedName>
</protein>
<feature type="signal peptide" evidence="2">
    <location>
        <begin position="1"/>
        <end position="15"/>
    </location>
</feature>
<dbReference type="EMBL" id="CAKKNE010000001">
    <property type="protein sequence ID" value="CAH0363821.1"/>
    <property type="molecule type" value="Genomic_DNA"/>
</dbReference>
<reference evidence="4" key="1">
    <citation type="submission" date="2021-11" db="EMBL/GenBank/DDBJ databases">
        <authorList>
            <consortium name="Genoscope - CEA"/>
            <person name="William W."/>
        </authorList>
    </citation>
    <scope>NUCLEOTIDE SEQUENCE</scope>
</reference>
<organism evidence="4 5">
    <name type="scientific">Pelagomonas calceolata</name>
    <dbReference type="NCBI Taxonomy" id="35677"/>
    <lineage>
        <taxon>Eukaryota</taxon>
        <taxon>Sar</taxon>
        <taxon>Stramenopiles</taxon>
        <taxon>Ochrophyta</taxon>
        <taxon>Pelagophyceae</taxon>
        <taxon>Pelagomonadales</taxon>
        <taxon>Pelagomonadaceae</taxon>
        <taxon>Pelagomonas</taxon>
    </lineage>
</organism>
<feature type="chain" id="PRO_5036271463" evidence="2">
    <location>
        <begin position="16"/>
        <end position="267"/>
    </location>
</feature>
<feature type="region of interest" description="Disordered" evidence="1">
    <location>
        <begin position="133"/>
        <end position="157"/>
    </location>
</feature>
<proteinExistence type="predicted"/>
<dbReference type="AlphaFoldDB" id="A0A8J2X238"/>
<evidence type="ECO:0000313" key="5">
    <source>
        <dbReference type="Proteomes" id="UP000789595"/>
    </source>
</evidence>
<dbReference type="Proteomes" id="UP000789595">
    <property type="component" value="Unassembled WGS sequence"/>
</dbReference>
<keyword evidence="2" id="KW-0732">Signal</keyword>
<sequence>MRTLWLCLLLLSASAKRKKRKTRKQARRDLVGEFEKVLRGESVDSHVTYEDFRGQEKTMPVRQMAETLADQNLNPPFDKDQDGRLRSKINEGSGSIDELEGDVKRHAHLARAAHQKLKALGYNVGRLTGARSWAPDRNSTGDGEGVEGRDPNAVAASDAKKRGRLCETVRLLLKTRDLKNSSLKGAVAVRLSEYYGVAVLRAAWEVEDGRRVRELQVPPDAKKQLHYLVLRRFAFELAGRLRLDRWPRYVVLALPTVAALVATRSRY</sequence>
<dbReference type="EMBL" id="CAKKNE010000005">
    <property type="protein sequence ID" value="CAH0375625.1"/>
    <property type="molecule type" value="Genomic_DNA"/>
</dbReference>
<keyword evidence="5" id="KW-1185">Reference proteome</keyword>
<evidence type="ECO:0000313" key="3">
    <source>
        <dbReference type="EMBL" id="CAH0363821.1"/>
    </source>
</evidence>
<evidence type="ECO:0000313" key="4">
    <source>
        <dbReference type="EMBL" id="CAH0375625.1"/>
    </source>
</evidence>
<comment type="caution">
    <text evidence="4">The sequence shown here is derived from an EMBL/GenBank/DDBJ whole genome shotgun (WGS) entry which is preliminary data.</text>
</comment>
<gene>
    <name evidence="3" type="ORF">PECAL_1P01570</name>
    <name evidence="4" type="ORF">PECAL_5P01590</name>
</gene>
<accession>A0A8J2X238</accession>
<evidence type="ECO:0000256" key="1">
    <source>
        <dbReference type="SAM" id="MobiDB-lite"/>
    </source>
</evidence>
<evidence type="ECO:0000256" key="2">
    <source>
        <dbReference type="SAM" id="SignalP"/>
    </source>
</evidence>